<evidence type="ECO:0000256" key="1">
    <source>
        <dbReference type="SAM" id="MobiDB-lite"/>
    </source>
</evidence>
<gene>
    <name evidence="2" type="ORF">L210DRAFT_3507616</name>
</gene>
<dbReference type="Proteomes" id="UP001194468">
    <property type="component" value="Unassembled WGS sequence"/>
</dbReference>
<feature type="compositionally biased region" description="Basic and acidic residues" evidence="1">
    <location>
        <begin position="209"/>
        <end position="220"/>
    </location>
</feature>
<dbReference type="AlphaFoldDB" id="A0AAD4GAH2"/>
<protein>
    <submittedName>
        <fullName evidence="2">Uncharacterized protein</fullName>
    </submittedName>
</protein>
<reference evidence="2" key="2">
    <citation type="journal article" date="2020" name="Nat. Commun.">
        <title>Large-scale genome sequencing of mycorrhizal fungi provides insights into the early evolution of symbiotic traits.</title>
        <authorList>
            <person name="Miyauchi S."/>
            <person name="Kiss E."/>
            <person name="Kuo A."/>
            <person name="Drula E."/>
            <person name="Kohler A."/>
            <person name="Sanchez-Garcia M."/>
            <person name="Morin E."/>
            <person name="Andreopoulos B."/>
            <person name="Barry K.W."/>
            <person name="Bonito G."/>
            <person name="Buee M."/>
            <person name="Carver A."/>
            <person name="Chen C."/>
            <person name="Cichocki N."/>
            <person name="Clum A."/>
            <person name="Culley D."/>
            <person name="Crous P.W."/>
            <person name="Fauchery L."/>
            <person name="Girlanda M."/>
            <person name="Hayes R.D."/>
            <person name="Keri Z."/>
            <person name="LaButti K."/>
            <person name="Lipzen A."/>
            <person name="Lombard V."/>
            <person name="Magnuson J."/>
            <person name="Maillard F."/>
            <person name="Murat C."/>
            <person name="Nolan M."/>
            <person name="Ohm R.A."/>
            <person name="Pangilinan J."/>
            <person name="Pereira M.F."/>
            <person name="Perotto S."/>
            <person name="Peter M."/>
            <person name="Pfister S."/>
            <person name="Riley R."/>
            <person name="Sitrit Y."/>
            <person name="Stielow J.B."/>
            <person name="Szollosi G."/>
            <person name="Zifcakova L."/>
            <person name="Stursova M."/>
            <person name="Spatafora J.W."/>
            <person name="Tedersoo L."/>
            <person name="Vaario L.M."/>
            <person name="Yamada A."/>
            <person name="Yan M."/>
            <person name="Wang P."/>
            <person name="Xu J."/>
            <person name="Bruns T."/>
            <person name="Baldrian P."/>
            <person name="Vilgalys R."/>
            <person name="Dunand C."/>
            <person name="Henrissat B."/>
            <person name="Grigoriev I.V."/>
            <person name="Hibbett D."/>
            <person name="Nagy L.G."/>
            <person name="Martin F.M."/>
        </authorList>
    </citation>
    <scope>NUCLEOTIDE SEQUENCE</scope>
    <source>
        <strain evidence="2">BED1</strain>
    </source>
</reference>
<proteinExistence type="predicted"/>
<dbReference type="EMBL" id="WHUW01000043">
    <property type="protein sequence ID" value="KAF8432131.1"/>
    <property type="molecule type" value="Genomic_DNA"/>
</dbReference>
<comment type="caution">
    <text evidence="2">The sequence shown here is derived from an EMBL/GenBank/DDBJ whole genome shotgun (WGS) entry which is preliminary data.</text>
</comment>
<accession>A0AAD4GAH2</accession>
<feature type="region of interest" description="Disordered" evidence="1">
    <location>
        <begin position="131"/>
        <end position="261"/>
    </location>
</feature>
<feature type="compositionally biased region" description="Basic and acidic residues" evidence="1">
    <location>
        <begin position="173"/>
        <end position="191"/>
    </location>
</feature>
<feature type="compositionally biased region" description="Polar residues" evidence="1">
    <location>
        <begin position="232"/>
        <end position="244"/>
    </location>
</feature>
<sequence>MSRSSSVFPLQLSDHLRLPLPTNTTSQFPWDEIILTPTHQLIEDGSTKVPQWIVTCAIELSMLGCDQYPSWVHIHQANVNRQPDHPWLYPTPTIVTTEFAISVMTADSTSKKQGQTGVTQDNTRSQVAVPEVISQEQWPEQYNKELPTPGWVNKGKAKEVDPKAPPMPVTGDAKGKGKIAEKIKEEEEPSRGRSSAAATRAFCSQAKDPAPKTEVNEPKLKATQLKMPASPHHNSSMSGASGEQPSAAKHPHCDSKASSPATVTTMKSYLVESSMKGPKAYENVKKTLKIPKINTGPHIIPAHLPAAGPSSSSNINAPMTLARSATSEVQHLAKEFAQLHHDNMVLEQCI</sequence>
<evidence type="ECO:0000313" key="3">
    <source>
        <dbReference type="Proteomes" id="UP001194468"/>
    </source>
</evidence>
<reference evidence="2" key="1">
    <citation type="submission" date="2019-10" db="EMBL/GenBank/DDBJ databases">
        <authorList>
            <consortium name="DOE Joint Genome Institute"/>
            <person name="Kuo A."/>
            <person name="Miyauchi S."/>
            <person name="Kiss E."/>
            <person name="Drula E."/>
            <person name="Kohler A."/>
            <person name="Sanchez-Garcia M."/>
            <person name="Andreopoulos B."/>
            <person name="Barry K.W."/>
            <person name="Bonito G."/>
            <person name="Buee M."/>
            <person name="Carver A."/>
            <person name="Chen C."/>
            <person name="Cichocki N."/>
            <person name="Clum A."/>
            <person name="Culley D."/>
            <person name="Crous P.W."/>
            <person name="Fauchery L."/>
            <person name="Girlanda M."/>
            <person name="Hayes R."/>
            <person name="Keri Z."/>
            <person name="LaButti K."/>
            <person name="Lipzen A."/>
            <person name="Lombard V."/>
            <person name="Magnuson J."/>
            <person name="Maillard F."/>
            <person name="Morin E."/>
            <person name="Murat C."/>
            <person name="Nolan M."/>
            <person name="Ohm R."/>
            <person name="Pangilinan J."/>
            <person name="Pereira M."/>
            <person name="Perotto S."/>
            <person name="Peter M."/>
            <person name="Riley R."/>
            <person name="Sitrit Y."/>
            <person name="Stielow B."/>
            <person name="Szollosi G."/>
            <person name="Zifcakova L."/>
            <person name="Stursova M."/>
            <person name="Spatafora J.W."/>
            <person name="Tedersoo L."/>
            <person name="Vaario L.-M."/>
            <person name="Yamada A."/>
            <person name="Yan M."/>
            <person name="Wang P."/>
            <person name="Xu J."/>
            <person name="Bruns T."/>
            <person name="Baldrian P."/>
            <person name="Vilgalys R."/>
            <person name="Henrissat B."/>
            <person name="Grigoriev I.V."/>
            <person name="Hibbett D."/>
            <person name="Nagy L.G."/>
            <person name="Martin F.M."/>
        </authorList>
    </citation>
    <scope>NUCLEOTIDE SEQUENCE</scope>
    <source>
        <strain evidence="2">BED1</strain>
    </source>
</reference>
<feature type="compositionally biased region" description="Low complexity" evidence="1">
    <location>
        <begin position="192"/>
        <end position="201"/>
    </location>
</feature>
<evidence type="ECO:0000313" key="2">
    <source>
        <dbReference type="EMBL" id="KAF8432131.1"/>
    </source>
</evidence>
<name>A0AAD4GAH2_BOLED</name>
<organism evidence="2 3">
    <name type="scientific">Boletus edulis BED1</name>
    <dbReference type="NCBI Taxonomy" id="1328754"/>
    <lineage>
        <taxon>Eukaryota</taxon>
        <taxon>Fungi</taxon>
        <taxon>Dikarya</taxon>
        <taxon>Basidiomycota</taxon>
        <taxon>Agaricomycotina</taxon>
        <taxon>Agaricomycetes</taxon>
        <taxon>Agaricomycetidae</taxon>
        <taxon>Boletales</taxon>
        <taxon>Boletineae</taxon>
        <taxon>Boletaceae</taxon>
        <taxon>Boletoideae</taxon>
        <taxon>Boletus</taxon>
    </lineage>
</organism>
<keyword evidence="3" id="KW-1185">Reference proteome</keyword>